<reference evidence="2" key="1">
    <citation type="journal article" date="2021" name="Microb. Physiol.">
        <title>Proteogenomic Insights into the Physiology of Marine, Sulfate-Reducing, Filamentous Desulfonema limicola and Desulfonema magnum.</title>
        <authorList>
            <person name="Schnaars V."/>
            <person name="Wohlbrand L."/>
            <person name="Scheve S."/>
            <person name="Hinrichs C."/>
            <person name="Reinhardt R."/>
            <person name="Rabus R."/>
        </authorList>
    </citation>
    <scope>NUCLEOTIDE SEQUENCE</scope>
    <source>
        <strain evidence="2">5ac10</strain>
    </source>
</reference>
<keyword evidence="1" id="KW-0812">Transmembrane</keyword>
<feature type="transmembrane region" description="Helical" evidence="1">
    <location>
        <begin position="12"/>
        <end position="31"/>
    </location>
</feature>
<evidence type="ECO:0000313" key="2">
    <source>
        <dbReference type="EMBL" id="QTA80258.1"/>
    </source>
</evidence>
<sequence>MLKFRKSPFITIAWSNYLFYIMAATIIWGLFPLFLHYMEGFPSKFPSAYLLLRYLCTGFVFIISLVFLFRKNMNSVWVFIRSKPLSFIYGGIVLFMARYFETLAFEYNIVTFTVIFSVAFVPLMEPVVVFGLYRPKFSRWIFEKIFGKAMSVKMASITGEKENYWLEYAITLAIVFSTAMFFIYGMEGNFNIFSSDVPFYAYGFVLLAAAALQLYFHSFDFGFEGAELDLSGNHENEDNEILKKFGPSVIKQSVFALIIAFFSFIWNMSSDKGLTHALKTVEHPGVFFFSLLIGIVFFGSVVAYVCDNLGFDGYKKEKESLPFKIRGVEWLGISTLMDPLVSNILTAFCPFLAETGKEGSQVQPVFFGISLIMILLLMVLKVLIMRYSKLHEFKVFCFSNLRSQRTSGRTINPDHFSSVALIRNPESIRSDSIKCELIEILKFNEADVPENELQKHLQYQLWLFNSSNLEVRKSVSVWIMKNGKLLYSAGQLFERLLFHEHMRSFCVENHIRDQRVILFYPDKLRFDENRLVELINKETGSEIGEDDQVFYFMDLPGRKNTAEHIRHYITDRWNLVKDRNKYEKVQNEVMMEVLTKNEMQ</sequence>
<protein>
    <submittedName>
        <fullName evidence="2">Uncharacterized protein</fullName>
    </submittedName>
</protein>
<feature type="transmembrane region" description="Helical" evidence="1">
    <location>
        <begin position="164"/>
        <end position="185"/>
    </location>
</feature>
<feature type="transmembrane region" description="Helical" evidence="1">
    <location>
        <begin position="365"/>
        <end position="384"/>
    </location>
</feature>
<name>A0A975B7S9_9BACT</name>
<evidence type="ECO:0000313" key="3">
    <source>
        <dbReference type="Proteomes" id="UP000663720"/>
    </source>
</evidence>
<accession>A0A975B7S9</accession>
<feature type="transmembrane region" description="Helical" evidence="1">
    <location>
        <begin position="51"/>
        <end position="69"/>
    </location>
</feature>
<dbReference type="Proteomes" id="UP000663720">
    <property type="component" value="Chromosome"/>
</dbReference>
<feature type="transmembrane region" description="Helical" evidence="1">
    <location>
        <begin position="249"/>
        <end position="266"/>
    </location>
</feature>
<keyword evidence="1" id="KW-0472">Membrane</keyword>
<feature type="transmembrane region" description="Helical" evidence="1">
    <location>
        <begin position="76"/>
        <end position="97"/>
    </location>
</feature>
<keyword evidence="3" id="KW-1185">Reference proteome</keyword>
<dbReference type="AlphaFoldDB" id="A0A975B7S9"/>
<dbReference type="RefSeq" id="WP_207691925.1">
    <property type="nucleotide sequence ID" value="NZ_CP061799.1"/>
</dbReference>
<feature type="transmembrane region" description="Helical" evidence="1">
    <location>
        <begin position="197"/>
        <end position="216"/>
    </location>
</feature>
<dbReference type="EMBL" id="CP061799">
    <property type="protein sequence ID" value="QTA80258.1"/>
    <property type="molecule type" value="Genomic_DNA"/>
</dbReference>
<gene>
    <name evidence="2" type="ORF">dnl_25540</name>
</gene>
<dbReference type="KEGG" id="dli:dnl_25540"/>
<feature type="transmembrane region" description="Helical" evidence="1">
    <location>
        <begin position="327"/>
        <end position="353"/>
    </location>
</feature>
<proteinExistence type="predicted"/>
<feature type="transmembrane region" description="Helical" evidence="1">
    <location>
        <begin position="286"/>
        <end position="306"/>
    </location>
</feature>
<evidence type="ECO:0000256" key="1">
    <source>
        <dbReference type="SAM" id="Phobius"/>
    </source>
</evidence>
<feature type="transmembrane region" description="Helical" evidence="1">
    <location>
        <begin position="109"/>
        <end position="133"/>
    </location>
</feature>
<keyword evidence="1" id="KW-1133">Transmembrane helix</keyword>
<organism evidence="2 3">
    <name type="scientific">Desulfonema limicola</name>
    <dbReference type="NCBI Taxonomy" id="45656"/>
    <lineage>
        <taxon>Bacteria</taxon>
        <taxon>Pseudomonadati</taxon>
        <taxon>Thermodesulfobacteriota</taxon>
        <taxon>Desulfobacteria</taxon>
        <taxon>Desulfobacterales</taxon>
        <taxon>Desulfococcaceae</taxon>
        <taxon>Desulfonema</taxon>
    </lineage>
</organism>